<comment type="caution">
    <text evidence="2">The sequence shown here is derived from an EMBL/GenBank/DDBJ whole genome shotgun (WGS) entry which is preliminary data.</text>
</comment>
<feature type="compositionally biased region" description="Basic and acidic residues" evidence="1">
    <location>
        <begin position="1"/>
        <end position="11"/>
    </location>
</feature>
<gene>
    <name evidence="2" type="ORF">D8674_034697</name>
</gene>
<feature type="compositionally biased region" description="Basic and acidic residues" evidence="1">
    <location>
        <begin position="24"/>
        <end position="41"/>
    </location>
</feature>
<sequence length="54" mass="6173">MQKVEMEGKEGRRARKRGRGKMQMVEKEGKEGRMTRKRWESDCCGPQAGARSGC</sequence>
<proteinExistence type="predicted"/>
<reference evidence="3" key="2">
    <citation type="submission" date="2019-10" db="EMBL/GenBank/DDBJ databases">
        <title>A de novo genome assembly of a pear dwarfing rootstock.</title>
        <authorList>
            <person name="Wang F."/>
            <person name="Wang J."/>
            <person name="Li S."/>
            <person name="Zhang Y."/>
            <person name="Fang M."/>
            <person name="Ma L."/>
            <person name="Zhao Y."/>
            <person name="Jiang S."/>
        </authorList>
    </citation>
    <scope>NUCLEOTIDE SEQUENCE [LARGE SCALE GENOMIC DNA]</scope>
</reference>
<reference evidence="2 3" key="1">
    <citation type="submission" date="2019-09" db="EMBL/GenBank/DDBJ databases">
        <authorList>
            <person name="Ou C."/>
        </authorList>
    </citation>
    <scope>NUCLEOTIDE SEQUENCE [LARGE SCALE GENOMIC DNA]</scope>
    <source>
        <strain evidence="2">S2</strain>
        <tissue evidence="2">Leaf</tissue>
    </source>
</reference>
<evidence type="ECO:0000256" key="1">
    <source>
        <dbReference type="SAM" id="MobiDB-lite"/>
    </source>
</evidence>
<evidence type="ECO:0000313" key="3">
    <source>
        <dbReference type="Proteomes" id="UP000327157"/>
    </source>
</evidence>
<keyword evidence="3" id="KW-1185">Reference proteome</keyword>
<reference evidence="2 3" key="3">
    <citation type="submission" date="2019-11" db="EMBL/GenBank/DDBJ databases">
        <title>A de novo genome assembly of a pear dwarfing rootstock.</title>
        <authorList>
            <person name="Wang F."/>
            <person name="Wang J."/>
            <person name="Li S."/>
            <person name="Zhang Y."/>
            <person name="Fang M."/>
            <person name="Ma L."/>
            <person name="Zhao Y."/>
            <person name="Jiang S."/>
        </authorList>
    </citation>
    <scope>NUCLEOTIDE SEQUENCE [LARGE SCALE GENOMIC DNA]</scope>
    <source>
        <strain evidence="2">S2</strain>
        <tissue evidence="2">Leaf</tissue>
    </source>
</reference>
<dbReference type="AlphaFoldDB" id="A0A5N5GF18"/>
<feature type="region of interest" description="Disordered" evidence="1">
    <location>
        <begin position="1"/>
        <end position="54"/>
    </location>
</feature>
<dbReference type="Proteomes" id="UP000327157">
    <property type="component" value="Chromosome 9"/>
</dbReference>
<accession>A0A5N5GF18</accession>
<protein>
    <submittedName>
        <fullName evidence="2">Uncharacterized protein</fullName>
    </submittedName>
</protein>
<name>A0A5N5GF18_9ROSA</name>
<organism evidence="2 3">
    <name type="scientific">Pyrus ussuriensis x Pyrus communis</name>
    <dbReference type="NCBI Taxonomy" id="2448454"/>
    <lineage>
        <taxon>Eukaryota</taxon>
        <taxon>Viridiplantae</taxon>
        <taxon>Streptophyta</taxon>
        <taxon>Embryophyta</taxon>
        <taxon>Tracheophyta</taxon>
        <taxon>Spermatophyta</taxon>
        <taxon>Magnoliopsida</taxon>
        <taxon>eudicotyledons</taxon>
        <taxon>Gunneridae</taxon>
        <taxon>Pentapetalae</taxon>
        <taxon>rosids</taxon>
        <taxon>fabids</taxon>
        <taxon>Rosales</taxon>
        <taxon>Rosaceae</taxon>
        <taxon>Amygdaloideae</taxon>
        <taxon>Maleae</taxon>
        <taxon>Pyrus</taxon>
    </lineage>
</organism>
<evidence type="ECO:0000313" key="2">
    <source>
        <dbReference type="EMBL" id="KAB2612381.1"/>
    </source>
</evidence>
<dbReference type="EMBL" id="SMOL01000458">
    <property type="protein sequence ID" value="KAB2612381.1"/>
    <property type="molecule type" value="Genomic_DNA"/>
</dbReference>